<dbReference type="AlphaFoldDB" id="A0AAD9GZX7"/>
<feature type="compositionally biased region" description="Low complexity" evidence="1">
    <location>
        <begin position="42"/>
        <end position="59"/>
    </location>
</feature>
<comment type="caution">
    <text evidence="2">The sequence shown here is derived from an EMBL/GenBank/DDBJ whole genome shotgun (WGS) entry which is preliminary data.</text>
</comment>
<reference evidence="2" key="1">
    <citation type="submission" date="2023-08" db="EMBL/GenBank/DDBJ databases">
        <title>Reference Genome Resource for the Citrus Pathogen Phytophthora citrophthora.</title>
        <authorList>
            <person name="Moller H."/>
            <person name="Coetzee B."/>
            <person name="Rose L.J."/>
            <person name="Van Niekerk J.M."/>
        </authorList>
    </citation>
    <scope>NUCLEOTIDE SEQUENCE</scope>
    <source>
        <strain evidence="2">STE-U-9442</strain>
    </source>
</reference>
<proteinExistence type="predicted"/>
<evidence type="ECO:0000313" key="3">
    <source>
        <dbReference type="Proteomes" id="UP001259832"/>
    </source>
</evidence>
<feature type="region of interest" description="Disordered" evidence="1">
    <location>
        <begin position="36"/>
        <end position="68"/>
    </location>
</feature>
<keyword evidence="3" id="KW-1185">Reference proteome</keyword>
<dbReference type="Proteomes" id="UP001259832">
    <property type="component" value="Unassembled WGS sequence"/>
</dbReference>
<gene>
    <name evidence="2" type="ORF">P3T76_001188</name>
</gene>
<dbReference type="EMBL" id="JASMQC010000002">
    <property type="protein sequence ID" value="KAK1947178.1"/>
    <property type="molecule type" value="Genomic_DNA"/>
</dbReference>
<feature type="compositionally biased region" description="Polar residues" evidence="1">
    <location>
        <begin position="222"/>
        <end position="231"/>
    </location>
</feature>
<organism evidence="2 3">
    <name type="scientific">Phytophthora citrophthora</name>
    <dbReference type="NCBI Taxonomy" id="4793"/>
    <lineage>
        <taxon>Eukaryota</taxon>
        <taxon>Sar</taxon>
        <taxon>Stramenopiles</taxon>
        <taxon>Oomycota</taxon>
        <taxon>Peronosporomycetes</taxon>
        <taxon>Peronosporales</taxon>
        <taxon>Peronosporaceae</taxon>
        <taxon>Phytophthora</taxon>
    </lineage>
</organism>
<accession>A0AAD9GZX7</accession>
<sequence>MHFDIEKATTPIGELHISAHVYDRIIEMTKRVKKRIGKKNTDVPQSDGDPQDQPSQLPSEGRRNSGPTVDLTFFRSSAQLYGELHQRLSCLSVDSYTEESVLQTGRQIFQVLNNLADAADTRCDTKSSCPFVMLLSMLLPTLRKYLAWTKATRSIPSSNLASLRHQSMTSDGVIYKSWSDAVLWPMLAQHDVLTRFSLQTTHILRLIESNESIDHDDPNPKPTTYQFKASKTTTGSLASSESSACSSVASTPRDPIDNGISRTPRLSRAKRSAVPQLYRISMELASIDAQCKILLAGLTETIVEVVEMIAKHMCTPTASKDGGKTRLSAREYIERLVQHLLGPMGQRMLAEPSVSNIDLFPRILEQCINVTIDTFARSDGKQNELQAAPFEAGVMHLRTWSFKLEIEYNTLMRSMSNSSNNTDSSTDTDVSDSAAPSTTYAPSTRMNLMALGGFKRLENTLNAWLSAAAAGTAAQDLGSGSSARSWGVSTLAGGLRSTLVRTFSGRATLTSPPM</sequence>
<feature type="compositionally biased region" description="Low complexity" evidence="1">
    <location>
        <begin position="232"/>
        <end position="251"/>
    </location>
</feature>
<evidence type="ECO:0000313" key="2">
    <source>
        <dbReference type="EMBL" id="KAK1947178.1"/>
    </source>
</evidence>
<name>A0AAD9GZX7_9STRA</name>
<feature type="region of interest" description="Disordered" evidence="1">
    <location>
        <begin position="416"/>
        <end position="439"/>
    </location>
</feature>
<protein>
    <submittedName>
        <fullName evidence="2">Uncharacterized protein</fullName>
    </submittedName>
</protein>
<feature type="region of interest" description="Disordered" evidence="1">
    <location>
        <begin position="212"/>
        <end position="264"/>
    </location>
</feature>
<evidence type="ECO:0000256" key="1">
    <source>
        <dbReference type="SAM" id="MobiDB-lite"/>
    </source>
</evidence>